<accession>A0A2M6YUK5</accession>
<evidence type="ECO:0000313" key="3">
    <source>
        <dbReference type="Proteomes" id="UP000230184"/>
    </source>
</evidence>
<sequence>MIPRIQVRHIENSLSTTKKIHIVYGPRQAGKTTILKSILEKLINTNQNPIFLNCDLKEHISVINTTSITDLTKLLKGNTHILIDEAQRLDNPGLTLKIIYDQFPDVKVLATGSSSFKLKNQLSDALTGRYLDFNLYPLAFREVISELTDTNTSPEIIKQSANQILNSILLFGLYPGVYTEKTPDLKQKFLEKIIESYLFNDILSFHKIKYSEVLLNLTRALAYQIGSEVNENELSKRLKIDRKTISKYIDLLEQTFVIIKVHPFSKNPRREIGRNYKIYFIDLGLRNALIGDFHPLEVRQDVGFLWENFIAVEKIKQSANKNISLIYNFWRTFSGAEVDWIENKINATTNAFEFKYQSNSISRGAKNYEKEYKTKVNVINRENFLEYI</sequence>
<comment type="caution">
    <text evidence="2">The sequence shown here is derived from an EMBL/GenBank/DDBJ whole genome shotgun (WGS) entry which is preliminary data.</text>
</comment>
<dbReference type="SUPFAM" id="SSF52540">
    <property type="entry name" value="P-loop containing nucleoside triphosphate hydrolases"/>
    <property type="match status" value="1"/>
</dbReference>
<dbReference type="Pfam" id="PF13173">
    <property type="entry name" value="AAA_14"/>
    <property type="match status" value="1"/>
</dbReference>
<dbReference type="AlphaFoldDB" id="A0A2M6YUK5"/>
<dbReference type="PANTHER" id="PTHR43566">
    <property type="entry name" value="CONSERVED PROTEIN"/>
    <property type="match status" value="1"/>
</dbReference>
<dbReference type="Pfam" id="PF13635">
    <property type="entry name" value="DUF4143"/>
    <property type="match status" value="1"/>
</dbReference>
<dbReference type="Gene3D" id="3.40.50.300">
    <property type="entry name" value="P-loop containing nucleotide triphosphate hydrolases"/>
    <property type="match status" value="1"/>
</dbReference>
<proteinExistence type="predicted"/>
<dbReference type="InterPro" id="IPR003593">
    <property type="entry name" value="AAA+_ATPase"/>
</dbReference>
<dbReference type="InterPro" id="IPR025420">
    <property type="entry name" value="DUF4143"/>
</dbReference>
<dbReference type="SMART" id="SM00382">
    <property type="entry name" value="AAA"/>
    <property type="match status" value="1"/>
</dbReference>
<organism evidence="2 3">
    <name type="scientific">Candidatus Roizmanbacteria bacterium CG07_land_8_20_14_0_80_34_15</name>
    <dbReference type="NCBI Taxonomy" id="1974849"/>
    <lineage>
        <taxon>Bacteria</taxon>
        <taxon>Candidatus Roizmaniibacteriota</taxon>
    </lineage>
</organism>
<feature type="domain" description="AAA+ ATPase" evidence="1">
    <location>
        <begin position="17"/>
        <end position="141"/>
    </location>
</feature>
<reference evidence="3" key="1">
    <citation type="submission" date="2017-09" db="EMBL/GenBank/DDBJ databases">
        <title>Depth-based differentiation of microbial function through sediment-hosted aquifers and enrichment of novel symbionts in the deep terrestrial subsurface.</title>
        <authorList>
            <person name="Probst A.J."/>
            <person name="Ladd B."/>
            <person name="Jarett J.K."/>
            <person name="Geller-Mcgrath D.E."/>
            <person name="Sieber C.M.K."/>
            <person name="Emerson J.B."/>
            <person name="Anantharaman K."/>
            <person name="Thomas B.C."/>
            <person name="Malmstrom R."/>
            <person name="Stieglmeier M."/>
            <person name="Klingl A."/>
            <person name="Woyke T."/>
            <person name="Ryan C.M."/>
            <person name="Banfield J.F."/>
        </authorList>
    </citation>
    <scope>NUCLEOTIDE SEQUENCE [LARGE SCALE GENOMIC DNA]</scope>
</reference>
<evidence type="ECO:0000259" key="1">
    <source>
        <dbReference type="SMART" id="SM00382"/>
    </source>
</evidence>
<evidence type="ECO:0000313" key="2">
    <source>
        <dbReference type="EMBL" id="PIU37155.1"/>
    </source>
</evidence>
<dbReference type="EMBL" id="PEWY01000063">
    <property type="protein sequence ID" value="PIU37155.1"/>
    <property type="molecule type" value="Genomic_DNA"/>
</dbReference>
<protein>
    <submittedName>
        <fullName evidence="2">ATPase</fullName>
    </submittedName>
</protein>
<name>A0A2M6YUK5_9BACT</name>
<gene>
    <name evidence="2" type="ORF">COT02_02320</name>
</gene>
<dbReference type="InterPro" id="IPR027417">
    <property type="entry name" value="P-loop_NTPase"/>
</dbReference>
<dbReference type="PANTHER" id="PTHR43566:SF1">
    <property type="entry name" value="AAA+ ATPASE DOMAIN-CONTAINING PROTEIN"/>
    <property type="match status" value="1"/>
</dbReference>
<dbReference type="Proteomes" id="UP000230184">
    <property type="component" value="Unassembled WGS sequence"/>
</dbReference>
<dbReference type="InterPro" id="IPR041682">
    <property type="entry name" value="AAA_14"/>
</dbReference>